<gene>
    <name evidence="3" type="ORF">FHX41_3217</name>
</gene>
<keyword evidence="2" id="KW-1133">Transmembrane helix</keyword>
<feature type="region of interest" description="Disordered" evidence="1">
    <location>
        <begin position="1"/>
        <end position="47"/>
    </location>
</feature>
<accession>A0A543IG11</accession>
<feature type="transmembrane region" description="Helical" evidence="2">
    <location>
        <begin position="129"/>
        <end position="147"/>
    </location>
</feature>
<dbReference type="Proteomes" id="UP000316706">
    <property type="component" value="Unassembled WGS sequence"/>
</dbReference>
<reference evidence="3 4" key="1">
    <citation type="submission" date="2019-06" db="EMBL/GenBank/DDBJ databases">
        <title>Sequencing the genomes of 1000 actinobacteria strains.</title>
        <authorList>
            <person name="Klenk H.-P."/>
        </authorList>
    </citation>
    <scope>NUCLEOTIDE SEQUENCE [LARGE SCALE GENOMIC DNA]</scope>
    <source>
        <strain evidence="3 4">DSM 45043</strain>
    </source>
</reference>
<protein>
    <recommendedName>
        <fullName evidence="5">DUF3040 family protein</fullName>
    </recommendedName>
</protein>
<name>A0A543IG11_9ACTN</name>
<dbReference type="AlphaFoldDB" id="A0A543IG11"/>
<evidence type="ECO:0000256" key="1">
    <source>
        <dbReference type="SAM" id="MobiDB-lite"/>
    </source>
</evidence>
<keyword evidence="2" id="KW-0472">Membrane</keyword>
<comment type="caution">
    <text evidence="3">The sequence shown here is derived from an EMBL/GenBank/DDBJ whole genome shotgun (WGS) entry which is preliminary data.</text>
</comment>
<evidence type="ECO:0000313" key="4">
    <source>
        <dbReference type="Proteomes" id="UP000316706"/>
    </source>
</evidence>
<dbReference type="EMBL" id="VFPO01000001">
    <property type="protein sequence ID" value="TQM69522.1"/>
    <property type="molecule type" value="Genomic_DNA"/>
</dbReference>
<organism evidence="3 4">
    <name type="scientific">Actinomadura hallensis</name>
    <dbReference type="NCBI Taxonomy" id="337895"/>
    <lineage>
        <taxon>Bacteria</taxon>
        <taxon>Bacillati</taxon>
        <taxon>Actinomycetota</taxon>
        <taxon>Actinomycetes</taxon>
        <taxon>Streptosporangiales</taxon>
        <taxon>Thermomonosporaceae</taxon>
        <taxon>Actinomadura</taxon>
    </lineage>
</organism>
<feature type="region of interest" description="Disordered" evidence="1">
    <location>
        <begin position="78"/>
        <end position="100"/>
    </location>
</feature>
<evidence type="ECO:0008006" key="5">
    <source>
        <dbReference type="Google" id="ProtNLM"/>
    </source>
</evidence>
<keyword evidence="4" id="KW-1185">Reference proteome</keyword>
<proteinExistence type="predicted"/>
<evidence type="ECO:0000313" key="3">
    <source>
        <dbReference type="EMBL" id="TQM69522.1"/>
    </source>
</evidence>
<sequence>MKRQFTGGPVRVRAGTCGGGGGWPRRVTRPGRAPAYNRTMTSPRPPREDLAAAMAARRELGPDYDEAFIEAVADRIRETLDARPAPPPRRRTAAERGHGGRDHSLAMAVLSLPAAIPLSAIAAGNAGVTGLFLAFAGIVLVNVTYTFRPRR</sequence>
<evidence type="ECO:0000256" key="2">
    <source>
        <dbReference type="SAM" id="Phobius"/>
    </source>
</evidence>
<keyword evidence="2" id="KW-0812">Transmembrane</keyword>